<comment type="caution">
    <text evidence="2">The sequence shown here is derived from an EMBL/GenBank/DDBJ whole genome shotgun (WGS) entry which is preliminary data.</text>
</comment>
<dbReference type="EMBL" id="BLXT01007882">
    <property type="protein sequence ID" value="GFO43387.1"/>
    <property type="molecule type" value="Genomic_DNA"/>
</dbReference>
<dbReference type="GO" id="GO:0005829">
    <property type="term" value="C:cytosol"/>
    <property type="evidence" value="ECO:0007669"/>
    <property type="project" value="TreeGrafter"/>
</dbReference>
<evidence type="ECO:0000313" key="3">
    <source>
        <dbReference type="Proteomes" id="UP000735302"/>
    </source>
</evidence>
<dbReference type="GO" id="GO:0003676">
    <property type="term" value="F:nucleic acid binding"/>
    <property type="evidence" value="ECO:0007669"/>
    <property type="project" value="InterPro"/>
</dbReference>
<reference evidence="2 3" key="1">
    <citation type="journal article" date="2021" name="Elife">
        <title>Chloroplast acquisition without the gene transfer in kleptoplastic sea slugs, Plakobranchus ocellatus.</title>
        <authorList>
            <person name="Maeda T."/>
            <person name="Takahashi S."/>
            <person name="Yoshida T."/>
            <person name="Shimamura S."/>
            <person name="Takaki Y."/>
            <person name="Nagai Y."/>
            <person name="Toyoda A."/>
            <person name="Suzuki Y."/>
            <person name="Arimoto A."/>
            <person name="Ishii H."/>
            <person name="Satoh N."/>
            <person name="Nishiyama T."/>
            <person name="Hasebe M."/>
            <person name="Maruyama T."/>
            <person name="Minagawa J."/>
            <person name="Obokata J."/>
            <person name="Shigenobu S."/>
        </authorList>
    </citation>
    <scope>NUCLEOTIDE SEQUENCE [LARGE SCALE GENOMIC DNA]</scope>
</reference>
<dbReference type="GO" id="GO:0000502">
    <property type="term" value="C:proteasome complex"/>
    <property type="evidence" value="ECO:0007669"/>
    <property type="project" value="UniProtKB-KW"/>
</dbReference>
<proteinExistence type="predicted"/>
<evidence type="ECO:0000313" key="2">
    <source>
        <dbReference type="EMBL" id="GFO43387.1"/>
    </source>
</evidence>
<sequence length="343" mass="38863">MARFYINSGSPVDDVDEEIGEESDVECDGEENNDLDDDTDEDLNSELDLDLGPDDSIGIGLEWSDRLHDVETELFYAQIVVIQQRAPFIKGHRKEYADWLSAWIKDHKFCQVVILTSTFAQERLDHQLFGSPFRILKSPSMEEKSGEFFKTKMGLQDLESRVSFPAPSLLQQESNPNNLENKLVYMPGSGIAKMLFDNCQSLPVLVLMMFVSEGDNAADGLAIADQLNQWLNLINIQIKCSAAKERNEFIKCGNHGRIKSKDRTTLMEDKPGLLRRSVVLQHDNATPHSANLTQQWLQRYGWEILPHLAHSPDLAPSDFHLFGPLKRHLGGMAFETEDDLIMN</sequence>
<keyword evidence="2" id="KW-0647">Proteasome</keyword>
<dbReference type="PANTHER" id="PTHR12970:SF1">
    <property type="entry name" value="PROTEASOME ASSEMBLY CHAPERONE 2"/>
    <property type="match status" value="1"/>
</dbReference>
<dbReference type="GO" id="GO:0005634">
    <property type="term" value="C:nucleus"/>
    <property type="evidence" value="ECO:0007669"/>
    <property type="project" value="TreeGrafter"/>
</dbReference>
<feature type="region of interest" description="Disordered" evidence="1">
    <location>
        <begin position="1"/>
        <end position="46"/>
    </location>
</feature>
<dbReference type="Gene3D" id="3.40.50.10900">
    <property type="entry name" value="PAC-like subunit"/>
    <property type="match status" value="2"/>
</dbReference>
<dbReference type="InterPro" id="IPR036397">
    <property type="entry name" value="RNaseH_sf"/>
</dbReference>
<dbReference type="GO" id="GO:0043248">
    <property type="term" value="P:proteasome assembly"/>
    <property type="evidence" value="ECO:0007669"/>
    <property type="project" value="TreeGrafter"/>
</dbReference>
<accession>A0AAV4DHC1</accession>
<dbReference type="InterPro" id="IPR016562">
    <property type="entry name" value="Proteasome_assmbl_chp_2_euk"/>
</dbReference>
<protein>
    <submittedName>
        <fullName evidence="2">Proteasome assembly chaperone 2</fullName>
    </submittedName>
</protein>
<dbReference type="Gene3D" id="3.30.420.10">
    <property type="entry name" value="Ribonuclease H-like superfamily/Ribonuclease H"/>
    <property type="match status" value="1"/>
</dbReference>
<keyword evidence="3" id="KW-1185">Reference proteome</keyword>
<dbReference type="AlphaFoldDB" id="A0AAV4DHC1"/>
<gene>
    <name evidence="2" type="ORF">PoB_006989200</name>
</gene>
<organism evidence="2 3">
    <name type="scientific">Plakobranchus ocellatus</name>
    <dbReference type="NCBI Taxonomy" id="259542"/>
    <lineage>
        <taxon>Eukaryota</taxon>
        <taxon>Metazoa</taxon>
        <taxon>Spiralia</taxon>
        <taxon>Lophotrochozoa</taxon>
        <taxon>Mollusca</taxon>
        <taxon>Gastropoda</taxon>
        <taxon>Heterobranchia</taxon>
        <taxon>Euthyneura</taxon>
        <taxon>Panpulmonata</taxon>
        <taxon>Sacoglossa</taxon>
        <taxon>Placobranchoidea</taxon>
        <taxon>Plakobranchidae</taxon>
        <taxon>Plakobranchus</taxon>
    </lineage>
</organism>
<dbReference type="Proteomes" id="UP000735302">
    <property type="component" value="Unassembled WGS sequence"/>
</dbReference>
<feature type="compositionally biased region" description="Acidic residues" evidence="1">
    <location>
        <begin position="13"/>
        <end position="46"/>
    </location>
</feature>
<dbReference type="InterPro" id="IPR038389">
    <property type="entry name" value="PSMG2_sf"/>
</dbReference>
<dbReference type="PANTHER" id="PTHR12970">
    <property type="entry name" value="PROTEASOME ASSEMBLY CHAPERONE 2"/>
    <property type="match status" value="1"/>
</dbReference>
<name>A0AAV4DHC1_9GAST</name>
<evidence type="ECO:0000256" key="1">
    <source>
        <dbReference type="SAM" id="MobiDB-lite"/>
    </source>
</evidence>